<keyword evidence="1" id="KW-0472">Membrane</keyword>
<organism evidence="2">
    <name type="scientific">marine metagenome</name>
    <dbReference type="NCBI Taxonomy" id="408172"/>
    <lineage>
        <taxon>unclassified sequences</taxon>
        <taxon>metagenomes</taxon>
        <taxon>ecological metagenomes</taxon>
    </lineage>
</organism>
<accession>A0A382H7H5</accession>
<keyword evidence="1" id="KW-1133">Transmembrane helix</keyword>
<keyword evidence="1" id="KW-0812">Transmembrane</keyword>
<evidence type="ECO:0000313" key="2">
    <source>
        <dbReference type="EMBL" id="SVB83220.1"/>
    </source>
</evidence>
<protein>
    <submittedName>
        <fullName evidence="2">Uncharacterized protein</fullName>
    </submittedName>
</protein>
<reference evidence="2" key="1">
    <citation type="submission" date="2018-05" db="EMBL/GenBank/DDBJ databases">
        <authorList>
            <person name="Lanie J.A."/>
            <person name="Ng W.-L."/>
            <person name="Kazmierczak K.M."/>
            <person name="Andrzejewski T.M."/>
            <person name="Davidsen T.M."/>
            <person name="Wayne K.J."/>
            <person name="Tettelin H."/>
            <person name="Glass J.I."/>
            <person name="Rusch D."/>
            <person name="Podicherti R."/>
            <person name="Tsui H.-C.T."/>
            <person name="Winkler M.E."/>
        </authorList>
    </citation>
    <scope>NUCLEOTIDE SEQUENCE</scope>
</reference>
<proteinExistence type="predicted"/>
<dbReference type="AlphaFoldDB" id="A0A382H7H5"/>
<gene>
    <name evidence="2" type="ORF">METZ01_LOCUS236074</name>
</gene>
<evidence type="ECO:0000256" key="1">
    <source>
        <dbReference type="SAM" id="Phobius"/>
    </source>
</evidence>
<name>A0A382H7H5_9ZZZZ</name>
<feature type="transmembrane region" description="Helical" evidence="1">
    <location>
        <begin position="6"/>
        <end position="25"/>
    </location>
</feature>
<sequence length="26" mass="3020">MDWVVPLVLYNLLILLAAKIIEKFFG</sequence>
<dbReference type="EMBL" id="UINC01059611">
    <property type="protein sequence ID" value="SVB83220.1"/>
    <property type="molecule type" value="Genomic_DNA"/>
</dbReference>